<dbReference type="InterPro" id="IPR013922">
    <property type="entry name" value="Cyclin_PHO80-like"/>
</dbReference>
<reference evidence="3" key="1">
    <citation type="submission" date="2019-03" db="EMBL/GenBank/DDBJ databases">
        <title>Improved annotation for the trematode Fasciola hepatica.</title>
        <authorList>
            <person name="Choi Y.-J."/>
            <person name="Martin J."/>
            <person name="Mitreva M."/>
        </authorList>
    </citation>
    <scope>NUCLEOTIDE SEQUENCE [LARGE SCALE GENOMIC DNA]</scope>
</reference>
<dbReference type="EMBL" id="JXXN02004500">
    <property type="protein sequence ID" value="THD20544.1"/>
    <property type="molecule type" value="Genomic_DNA"/>
</dbReference>
<dbReference type="PANTHER" id="PTHR15615">
    <property type="match status" value="1"/>
</dbReference>
<gene>
    <name evidence="3" type="ORF">D915_008722</name>
</gene>
<name>A0A4E0R2G9_FASHE</name>
<dbReference type="CDD" id="cd20557">
    <property type="entry name" value="CYCLIN_ScPCL1-like"/>
    <property type="match status" value="1"/>
</dbReference>
<comment type="caution">
    <text evidence="3">The sequence shown here is derived from an EMBL/GenBank/DDBJ whole genome shotgun (WGS) entry which is preliminary data.</text>
</comment>
<dbReference type="Pfam" id="PF08613">
    <property type="entry name" value="Cyclin"/>
    <property type="match status" value="1"/>
</dbReference>
<dbReference type="GO" id="GO:0016538">
    <property type="term" value="F:cyclin-dependent protein serine/threonine kinase regulator activity"/>
    <property type="evidence" value="ECO:0007669"/>
    <property type="project" value="TreeGrafter"/>
</dbReference>
<dbReference type="AlphaFoldDB" id="A0A4E0R2G9"/>
<protein>
    <recommendedName>
        <fullName evidence="2">Protein CNPPD1</fullName>
    </recommendedName>
</protein>
<dbReference type="PANTHER" id="PTHR15615:SF108">
    <property type="entry name" value="PROTEIN CNPPD1"/>
    <property type="match status" value="1"/>
</dbReference>
<dbReference type="GO" id="GO:0019901">
    <property type="term" value="F:protein kinase binding"/>
    <property type="evidence" value="ECO:0007669"/>
    <property type="project" value="InterPro"/>
</dbReference>
<evidence type="ECO:0000256" key="2">
    <source>
        <dbReference type="ARBA" id="ARBA00040808"/>
    </source>
</evidence>
<dbReference type="GO" id="GO:0000307">
    <property type="term" value="C:cyclin-dependent protein kinase holoenzyme complex"/>
    <property type="evidence" value="ECO:0007669"/>
    <property type="project" value="TreeGrafter"/>
</dbReference>
<comment type="similarity">
    <text evidence="1">Belongs to the CNPPD1 family.</text>
</comment>
<proteinExistence type="inferred from homology"/>
<dbReference type="Proteomes" id="UP000230066">
    <property type="component" value="Unassembled WGS sequence"/>
</dbReference>
<dbReference type="GO" id="GO:0005634">
    <property type="term" value="C:nucleus"/>
    <property type="evidence" value="ECO:0007669"/>
    <property type="project" value="TreeGrafter"/>
</dbReference>
<accession>A0A4E0R2G9</accession>
<evidence type="ECO:0000313" key="3">
    <source>
        <dbReference type="EMBL" id="THD20544.1"/>
    </source>
</evidence>
<sequence>MRFFQCRYIMDNCKSKYPQKGIALNDLLLDHSHDYSRPLYIHLSERLLNVVNSSTKRRLGKLDPYTMREYLMSKHVPPMSLLTALIFIEKFVNTESAPHMLEEMTAVELFTVSLILASKYLYDVDCDHGAYNSEWAVAFGMDLHELNNLEIRFLSALNWCCFVSCKDLEAVFQSTEFGQPVLPLSPSEPRSKRFTRITRFRRNLRAHCDRQKNVASKMLAVLAATYVTYMNRNVHFGGPAAFNPNSYNSNLTGNSTYPSVSPFSVSSPGSLPRSAVSLVLREKPTINITSTQFSLSDCPKYPTGAPGEIIPAKQSSPTPQNIHLYPSAFVPNSLGPLISTVACEG</sequence>
<dbReference type="Gene3D" id="1.10.472.10">
    <property type="entry name" value="Cyclin-like"/>
    <property type="match status" value="1"/>
</dbReference>
<evidence type="ECO:0000313" key="4">
    <source>
        <dbReference type="Proteomes" id="UP000230066"/>
    </source>
</evidence>
<evidence type="ECO:0000256" key="1">
    <source>
        <dbReference type="ARBA" id="ARBA00038508"/>
    </source>
</evidence>
<keyword evidence="4" id="KW-1185">Reference proteome</keyword>
<organism evidence="3 4">
    <name type="scientific">Fasciola hepatica</name>
    <name type="common">Liver fluke</name>
    <dbReference type="NCBI Taxonomy" id="6192"/>
    <lineage>
        <taxon>Eukaryota</taxon>
        <taxon>Metazoa</taxon>
        <taxon>Spiralia</taxon>
        <taxon>Lophotrochozoa</taxon>
        <taxon>Platyhelminthes</taxon>
        <taxon>Trematoda</taxon>
        <taxon>Digenea</taxon>
        <taxon>Plagiorchiida</taxon>
        <taxon>Echinostomata</taxon>
        <taxon>Echinostomatoidea</taxon>
        <taxon>Fasciolidae</taxon>
        <taxon>Fasciola</taxon>
    </lineage>
</organism>